<evidence type="ECO:0000256" key="1">
    <source>
        <dbReference type="SAM" id="MobiDB-lite"/>
    </source>
</evidence>
<dbReference type="AlphaFoldDB" id="M2RRY8"/>
<evidence type="ECO:0000313" key="3">
    <source>
        <dbReference type="Proteomes" id="UP000016930"/>
    </source>
</evidence>
<sequence length="440" mass="48524">MDEGEGYDSGNSGEYKSCNREYELEDEPSKDVRVRPLSPGSLPGELWDSILKIVDDGRALLAAGCTCKALRDIVKEIIEKRRRIGLFDLASDPTRGYFLRGAKIEVVRLPSWLSTYDMKSLRLPRLVIMSSLSGRSLALALPMRCALSALTSVTSLTLTDIHFSSFPNFARLVCALPNLATLSLRAVTVNDRGSPTLKGAYFARDLHLKELEIEDCAFGESHPIWNLLTAPSLSDSLKHIDVHSHAIDSQRALQELSVPPAASYSENLVQLTTLGLYGWPLFCDGDIRSTVCRNVLSRSSAGCISAIEIKYRCRHSPPHLNDWGSLFSALDDTVAAREFSSLRTISVSFEANHPSDVDYVRTLVGSQSHSSKWTATFTMSTMVFKPRSVDETHTVSEGGPDKIEVATGKCTEGFILCIELGFVHNKPHKVTVGYVRRQSP</sequence>
<feature type="region of interest" description="Disordered" evidence="1">
    <location>
        <begin position="1"/>
        <end position="20"/>
    </location>
</feature>
<accession>M2RRY8</accession>
<gene>
    <name evidence="2" type="ORF">CERSUDRAFT_89781</name>
</gene>
<protein>
    <recommendedName>
        <fullName evidence="4">F-box domain-containing protein</fullName>
    </recommendedName>
</protein>
<organism evidence="2 3">
    <name type="scientific">Ceriporiopsis subvermispora (strain B)</name>
    <name type="common">White-rot fungus</name>
    <name type="synonym">Gelatoporia subvermispora</name>
    <dbReference type="NCBI Taxonomy" id="914234"/>
    <lineage>
        <taxon>Eukaryota</taxon>
        <taxon>Fungi</taxon>
        <taxon>Dikarya</taxon>
        <taxon>Basidiomycota</taxon>
        <taxon>Agaricomycotina</taxon>
        <taxon>Agaricomycetes</taxon>
        <taxon>Polyporales</taxon>
        <taxon>Gelatoporiaceae</taxon>
        <taxon>Gelatoporia</taxon>
    </lineage>
</organism>
<reference evidence="2 3" key="1">
    <citation type="journal article" date="2012" name="Proc. Natl. Acad. Sci. U.S.A.">
        <title>Comparative genomics of Ceriporiopsis subvermispora and Phanerochaete chrysosporium provide insight into selective ligninolysis.</title>
        <authorList>
            <person name="Fernandez-Fueyo E."/>
            <person name="Ruiz-Duenas F.J."/>
            <person name="Ferreira P."/>
            <person name="Floudas D."/>
            <person name="Hibbett D.S."/>
            <person name="Canessa P."/>
            <person name="Larrondo L.F."/>
            <person name="James T.Y."/>
            <person name="Seelenfreund D."/>
            <person name="Lobos S."/>
            <person name="Polanco R."/>
            <person name="Tello M."/>
            <person name="Honda Y."/>
            <person name="Watanabe T."/>
            <person name="Watanabe T."/>
            <person name="Ryu J.S."/>
            <person name="Kubicek C.P."/>
            <person name="Schmoll M."/>
            <person name="Gaskell J."/>
            <person name="Hammel K.E."/>
            <person name="St John F.J."/>
            <person name="Vanden Wymelenberg A."/>
            <person name="Sabat G."/>
            <person name="Splinter BonDurant S."/>
            <person name="Syed K."/>
            <person name="Yadav J.S."/>
            <person name="Doddapaneni H."/>
            <person name="Subramanian V."/>
            <person name="Lavin J.L."/>
            <person name="Oguiza J.A."/>
            <person name="Perez G."/>
            <person name="Pisabarro A.G."/>
            <person name="Ramirez L."/>
            <person name="Santoyo F."/>
            <person name="Master E."/>
            <person name="Coutinho P.M."/>
            <person name="Henrissat B."/>
            <person name="Lombard V."/>
            <person name="Magnuson J.K."/>
            <person name="Kuees U."/>
            <person name="Hori C."/>
            <person name="Igarashi K."/>
            <person name="Samejima M."/>
            <person name="Held B.W."/>
            <person name="Barry K.W."/>
            <person name="LaButti K.M."/>
            <person name="Lapidus A."/>
            <person name="Lindquist E.A."/>
            <person name="Lucas S.M."/>
            <person name="Riley R."/>
            <person name="Salamov A.A."/>
            <person name="Hoffmeister D."/>
            <person name="Schwenk D."/>
            <person name="Hadar Y."/>
            <person name="Yarden O."/>
            <person name="de Vries R.P."/>
            <person name="Wiebenga A."/>
            <person name="Stenlid J."/>
            <person name="Eastwood D."/>
            <person name="Grigoriev I.V."/>
            <person name="Berka R.M."/>
            <person name="Blanchette R.A."/>
            <person name="Kersten P."/>
            <person name="Martinez A.T."/>
            <person name="Vicuna R."/>
            <person name="Cullen D."/>
        </authorList>
    </citation>
    <scope>NUCLEOTIDE SEQUENCE [LARGE SCALE GENOMIC DNA]</scope>
    <source>
        <strain evidence="2 3">B</strain>
    </source>
</reference>
<proteinExistence type="predicted"/>
<dbReference type="EMBL" id="KB445791">
    <property type="protein sequence ID" value="EMD41197.1"/>
    <property type="molecule type" value="Genomic_DNA"/>
</dbReference>
<evidence type="ECO:0008006" key="4">
    <source>
        <dbReference type="Google" id="ProtNLM"/>
    </source>
</evidence>
<keyword evidence="3" id="KW-1185">Reference proteome</keyword>
<dbReference type="InterPro" id="IPR032675">
    <property type="entry name" value="LRR_dom_sf"/>
</dbReference>
<name>M2RRY8_CERS8</name>
<dbReference type="HOGENOM" id="CLU_038064_0_0_1"/>
<dbReference type="Proteomes" id="UP000016930">
    <property type="component" value="Unassembled WGS sequence"/>
</dbReference>
<dbReference type="Gene3D" id="3.80.10.10">
    <property type="entry name" value="Ribonuclease Inhibitor"/>
    <property type="match status" value="1"/>
</dbReference>
<evidence type="ECO:0000313" key="2">
    <source>
        <dbReference type="EMBL" id="EMD41197.1"/>
    </source>
</evidence>
<dbReference type="SUPFAM" id="SSF52047">
    <property type="entry name" value="RNI-like"/>
    <property type="match status" value="1"/>
</dbReference>